<proteinExistence type="predicted"/>
<protein>
    <submittedName>
        <fullName evidence="1">Uncharacterized protein</fullName>
    </submittedName>
</protein>
<dbReference type="Proteomes" id="UP000027135">
    <property type="component" value="Unassembled WGS sequence"/>
</dbReference>
<dbReference type="AlphaFoldDB" id="A0A067QLI1"/>
<name>A0A067QLI1_ZOONE</name>
<sequence length="58" mass="6716">MSERNTDGFSFSARKTKFCDVSRSECFSNNEVQKSVRSTARIILWLTIDCCTQRSDCR</sequence>
<gene>
    <name evidence="1" type="ORF">L798_15780</name>
</gene>
<dbReference type="InParanoid" id="A0A067QLI1"/>
<keyword evidence="2" id="KW-1185">Reference proteome</keyword>
<accession>A0A067QLI1</accession>
<evidence type="ECO:0000313" key="2">
    <source>
        <dbReference type="Proteomes" id="UP000027135"/>
    </source>
</evidence>
<dbReference type="EMBL" id="KK853196">
    <property type="protein sequence ID" value="KDR09979.1"/>
    <property type="molecule type" value="Genomic_DNA"/>
</dbReference>
<reference evidence="1 2" key="1">
    <citation type="journal article" date="2014" name="Nat. Commun.">
        <title>Molecular traces of alternative social organization in a termite genome.</title>
        <authorList>
            <person name="Terrapon N."/>
            <person name="Li C."/>
            <person name="Robertson H.M."/>
            <person name="Ji L."/>
            <person name="Meng X."/>
            <person name="Booth W."/>
            <person name="Chen Z."/>
            <person name="Childers C.P."/>
            <person name="Glastad K.M."/>
            <person name="Gokhale K."/>
            <person name="Gowin J."/>
            <person name="Gronenberg W."/>
            <person name="Hermansen R.A."/>
            <person name="Hu H."/>
            <person name="Hunt B.G."/>
            <person name="Huylmans A.K."/>
            <person name="Khalil S.M."/>
            <person name="Mitchell R.D."/>
            <person name="Munoz-Torres M.C."/>
            <person name="Mustard J.A."/>
            <person name="Pan H."/>
            <person name="Reese J.T."/>
            <person name="Scharf M.E."/>
            <person name="Sun F."/>
            <person name="Vogel H."/>
            <person name="Xiao J."/>
            <person name="Yang W."/>
            <person name="Yang Z."/>
            <person name="Yang Z."/>
            <person name="Zhou J."/>
            <person name="Zhu J."/>
            <person name="Brent C.S."/>
            <person name="Elsik C.G."/>
            <person name="Goodisman M.A."/>
            <person name="Liberles D.A."/>
            <person name="Roe R.M."/>
            <person name="Vargo E.L."/>
            <person name="Vilcinskas A."/>
            <person name="Wang J."/>
            <person name="Bornberg-Bauer E."/>
            <person name="Korb J."/>
            <person name="Zhang G."/>
            <person name="Liebig J."/>
        </authorList>
    </citation>
    <scope>NUCLEOTIDE SEQUENCE [LARGE SCALE GENOMIC DNA]</scope>
    <source>
        <tissue evidence="1">Whole organism</tissue>
    </source>
</reference>
<evidence type="ECO:0000313" key="1">
    <source>
        <dbReference type="EMBL" id="KDR09979.1"/>
    </source>
</evidence>
<organism evidence="1 2">
    <name type="scientific">Zootermopsis nevadensis</name>
    <name type="common">Dampwood termite</name>
    <dbReference type="NCBI Taxonomy" id="136037"/>
    <lineage>
        <taxon>Eukaryota</taxon>
        <taxon>Metazoa</taxon>
        <taxon>Ecdysozoa</taxon>
        <taxon>Arthropoda</taxon>
        <taxon>Hexapoda</taxon>
        <taxon>Insecta</taxon>
        <taxon>Pterygota</taxon>
        <taxon>Neoptera</taxon>
        <taxon>Polyneoptera</taxon>
        <taxon>Dictyoptera</taxon>
        <taxon>Blattodea</taxon>
        <taxon>Blattoidea</taxon>
        <taxon>Termitoidae</taxon>
        <taxon>Termopsidae</taxon>
        <taxon>Zootermopsis</taxon>
    </lineage>
</organism>